<dbReference type="SUPFAM" id="SSF55729">
    <property type="entry name" value="Acyl-CoA N-acyltransferases (Nat)"/>
    <property type="match status" value="1"/>
</dbReference>
<dbReference type="CDD" id="cd04301">
    <property type="entry name" value="NAT_SF"/>
    <property type="match status" value="1"/>
</dbReference>
<dbReference type="AlphaFoldDB" id="A0A6F8PMD4"/>
<organism evidence="2 3">
    <name type="scientific">Thiosulfativibrio zosterae</name>
    <dbReference type="NCBI Taxonomy" id="2675053"/>
    <lineage>
        <taxon>Bacteria</taxon>
        <taxon>Pseudomonadati</taxon>
        <taxon>Pseudomonadota</taxon>
        <taxon>Gammaproteobacteria</taxon>
        <taxon>Thiotrichales</taxon>
        <taxon>Piscirickettsiaceae</taxon>
        <taxon>Thiosulfativibrio</taxon>
    </lineage>
</organism>
<dbReference type="Gene3D" id="3.40.630.30">
    <property type="match status" value="1"/>
</dbReference>
<dbReference type="InterPro" id="IPR016181">
    <property type="entry name" value="Acyl_CoA_acyltransferase"/>
</dbReference>
<dbReference type="InterPro" id="IPR000182">
    <property type="entry name" value="GNAT_dom"/>
</dbReference>
<reference evidence="3" key="1">
    <citation type="submission" date="2019-11" db="EMBL/GenBank/DDBJ databases">
        <title>Isolation and characterization of two novel species in the genus Thiomicrorhabdus.</title>
        <authorList>
            <person name="Mochizuki J."/>
            <person name="Kojima H."/>
            <person name="Fukui M."/>
        </authorList>
    </citation>
    <scope>NUCLEOTIDE SEQUENCE [LARGE SCALE GENOMIC DNA]</scope>
    <source>
        <strain evidence="3">AkT22</strain>
    </source>
</reference>
<proteinExistence type="predicted"/>
<dbReference type="Proteomes" id="UP000501466">
    <property type="component" value="Chromosome"/>
</dbReference>
<name>A0A6F8PMD4_9GAMM</name>
<dbReference type="PROSITE" id="PS51186">
    <property type="entry name" value="GNAT"/>
    <property type="match status" value="1"/>
</dbReference>
<dbReference type="EMBL" id="AP021888">
    <property type="protein sequence ID" value="BBP43271.1"/>
    <property type="molecule type" value="Genomic_DNA"/>
</dbReference>
<dbReference type="Pfam" id="PF13508">
    <property type="entry name" value="Acetyltransf_7"/>
    <property type="match status" value="1"/>
</dbReference>
<keyword evidence="3" id="KW-1185">Reference proteome</keyword>
<protein>
    <recommendedName>
        <fullName evidence="1">N-acetyltransferase domain-containing protein</fullName>
    </recommendedName>
</protein>
<evidence type="ECO:0000259" key="1">
    <source>
        <dbReference type="PROSITE" id="PS51186"/>
    </source>
</evidence>
<dbReference type="GO" id="GO:0016747">
    <property type="term" value="F:acyltransferase activity, transferring groups other than amino-acyl groups"/>
    <property type="evidence" value="ECO:0007669"/>
    <property type="project" value="InterPro"/>
</dbReference>
<feature type="domain" description="N-acetyltransferase" evidence="1">
    <location>
        <begin position="1"/>
        <end position="134"/>
    </location>
</feature>
<dbReference type="KEGG" id="tzo:THMIRHAT_10170"/>
<dbReference type="RefSeq" id="WP_173291090.1">
    <property type="nucleotide sequence ID" value="NZ_AP021888.1"/>
</dbReference>
<evidence type="ECO:0000313" key="2">
    <source>
        <dbReference type="EMBL" id="BBP43271.1"/>
    </source>
</evidence>
<sequence length="155" mass="18131">MPHPRSQLNKDLIILQADDLQKRLGNQFLKNHKQTPAGKQDELFVVKNTQQTLIGAARLEWIDHAYWLRNVYIEENSRRQGIGSTLIMGMQYVMGTHPTYCFAYEHLTEFYEKLGFNTISDSVLPVSLKEKFQRYLNQDKKICAMQFSPKPFKGY</sequence>
<accession>A0A6F8PMD4</accession>
<evidence type="ECO:0000313" key="3">
    <source>
        <dbReference type="Proteomes" id="UP000501466"/>
    </source>
</evidence>
<gene>
    <name evidence="2" type="ORF">THMIRHAT_10170</name>
</gene>